<reference evidence="1 2" key="1">
    <citation type="journal article" date="2013" name="Genome Announc.">
        <title>Draft Genome Sequence of Strain JLT2015T, Belonging to the Family Sphingomonadaceae of the Alphaproteobacteria.</title>
        <authorList>
            <person name="Tang K."/>
            <person name="Liu K."/>
            <person name="Li S."/>
            <person name="Jiao N."/>
        </authorList>
    </citation>
    <scope>NUCLEOTIDE SEQUENCE [LARGE SCALE GENOMIC DNA]</scope>
    <source>
        <strain evidence="1 2">JLT2015</strain>
    </source>
</reference>
<dbReference type="Pfam" id="PF07661">
    <property type="entry name" value="MORN_2"/>
    <property type="match status" value="2"/>
</dbReference>
<accession>M2U5L4</accession>
<protein>
    <recommendedName>
        <fullName evidence="3">Exported 24-amino acid repeat protein</fullName>
    </recommendedName>
</protein>
<evidence type="ECO:0008006" key="3">
    <source>
        <dbReference type="Google" id="ProtNLM"/>
    </source>
</evidence>
<name>M2U5L4_9SPHN</name>
<keyword evidence="2" id="KW-1185">Reference proteome</keyword>
<proteinExistence type="predicted"/>
<gene>
    <name evidence="1" type="ORF">C725_1208</name>
</gene>
<sequence length="317" mass="35721">MAALLIGLAAPAHASSPDIVLVEDHRTVPESELCHVPGRDRFTGFVDLRRQDGSLMRQVACRDGQKDGTDRQFHKNGRLALERHWKAGALDGRYRRWFPHGTLKEEWTYGPAGLEGEYRIYHANGRPASIAHWRGGKRDGDYVNSDEAGNVLETGHYSRGRPDGLTTEYRPSGKPKKYQRYDHGRRVGVQALWGSNGRLLRRYEYTPDGQFVQGHVWNADGTLRRVTRPITIPKYGRGLKMVRYEGCLTETVIQSGTDDPARLPEIGYSFTPGLYKLETVRRGGEIVERVEAYDHELLAPVIRKDRGCGAADPSANR</sequence>
<organism evidence="1 2">
    <name type="scientific">Pacificimonas flava</name>
    <dbReference type="NCBI Taxonomy" id="1234595"/>
    <lineage>
        <taxon>Bacteria</taxon>
        <taxon>Pseudomonadati</taxon>
        <taxon>Pseudomonadota</taxon>
        <taxon>Alphaproteobacteria</taxon>
        <taxon>Sphingomonadales</taxon>
        <taxon>Sphingosinicellaceae</taxon>
        <taxon>Pacificimonas</taxon>
    </lineage>
</organism>
<dbReference type="Gene3D" id="2.20.110.10">
    <property type="entry name" value="Histone H3 K4-specific methyltransferase SET7/9 N-terminal domain"/>
    <property type="match status" value="1"/>
</dbReference>
<comment type="caution">
    <text evidence="1">The sequence shown here is derived from an EMBL/GenBank/DDBJ whole genome shotgun (WGS) entry which is preliminary data.</text>
</comment>
<dbReference type="EMBL" id="AMRV01000003">
    <property type="protein sequence ID" value="EMD83307.1"/>
    <property type="molecule type" value="Genomic_DNA"/>
</dbReference>
<dbReference type="Gene3D" id="3.90.930.1">
    <property type="match status" value="1"/>
</dbReference>
<evidence type="ECO:0000313" key="1">
    <source>
        <dbReference type="EMBL" id="EMD83307.1"/>
    </source>
</evidence>
<dbReference type="InterPro" id="IPR011652">
    <property type="entry name" value="MORN_2"/>
</dbReference>
<dbReference type="Proteomes" id="UP000011717">
    <property type="component" value="Unassembled WGS sequence"/>
</dbReference>
<evidence type="ECO:0000313" key="2">
    <source>
        <dbReference type="Proteomes" id="UP000011717"/>
    </source>
</evidence>
<dbReference type="SUPFAM" id="SSF82185">
    <property type="entry name" value="Histone H3 K4-specific methyltransferase SET7/9 N-terminal domain"/>
    <property type="match status" value="2"/>
</dbReference>
<dbReference type="AlphaFoldDB" id="M2U5L4"/>